<accession>A0A0E9Q873</accession>
<sequence length="30" mass="3276">MVRLQSQRAAVSAGFRCISALKRPFKSPIG</sequence>
<proteinExistence type="predicted"/>
<organism evidence="1">
    <name type="scientific">Anguilla anguilla</name>
    <name type="common">European freshwater eel</name>
    <name type="synonym">Muraena anguilla</name>
    <dbReference type="NCBI Taxonomy" id="7936"/>
    <lineage>
        <taxon>Eukaryota</taxon>
        <taxon>Metazoa</taxon>
        <taxon>Chordata</taxon>
        <taxon>Craniata</taxon>
        <taxon>Vertebrata</taxon>
        <taxon>Euteleostomi</taxon>
        <taxon>Actinopterygii</taxon>
        <taxon>Neopterygii</taxon>
        <taxon>Teleostei</taxon>
        <taxon>Anguilliformes</taxon>
        <taxon>Anguillidae</taxon>
        <taxon>Anguilla</taxon>
    </lineage>
</organism>
<reference evidence="1" key="2">
    <citation type="journal article" date="2015" name="Fish Shellfish Immunol.">
        <title>Early steps in the European eel (Anguilla anguilla)-Vibrio vulnificus interaction in the gills: Role of the RtxA13 toxin.</title>
        <authorList>
            <person name="Callol A."/>
            <person name="Pajuelo D."/>
            <person name="Ebbesson L."/>
            <person name="Teles M."/>
            <person name="MacKenzie S."/>
            <person name="Amaro C."/>
        </authorList>
    </citation>
    <scope>NUCLEOTIDE SEQUENCE</scope>
</reference>
<protein>
    <submittedName>
        <fullName evidence="1">Uncharacterized protein</fullName>
    </submittedName>
</protein>
<reference evidence="1" key="1">
    <citation type="submission" date="2014-11" db="EMBL/GenBank/DDBJ databases">
        <authorList>
            <person name="Amaro Gonzalez C."/>
        </authorList>
    </citation>
    <scope>NUCLEOTIDE SEQUENCE</scope>
</reference>
<evidence type="ECO:0000313" key="1">
    <source>
        <dbReference type="EMBL" id="JAH13086.1"/>
    </source>
</evidence>
<name>A0A0E9Q873_ANGAN</name>
<dbReference type="EMBL" id="GBXM01095491">
    <property type="protein sequence ID" value="JAH13086.1"/>
    <property type="molecule type" value="Transcribed_RNA"/>
</dbReference>
<dbReference type="AlphaFoldDB" id="A0A0E9Q873"/>